<feature type="region of interest" description="Disordered" evidence="1">
    <location>
        <begin position="268"/>
        <end position="290"/>
    </location>
</feature>
<feature type="compositionally biased region" description="Basic and acidic residues" evidence="1">
    <location>
        <begin position="364"/>
        <end position="375"/>
    </location>
</feature>
<dbReference type="GeneID" id="31010093"/>
<feature type="region of interest" description="Disordered" evidence="1">
    <location>
        <begin position="327"/>
        <end position="389"/>
    </location>
</feature>
<dbReference type="AlphaFoldDB" id="A0A1J9RJK8"/>
<dbReference type="Proteomes" id="UP000183809">
    <property type="component" value="Unassembled WGS sequence"/>
</dbReference>
<feature type="region of interest" description="Disordered" evidence="1">
    <location>
        <begin position="149"/>
        <end position="254"/>
    </location>
</feature>
<evidence type="ECO:0000256" key="1">
    <source>
        <dbReference type="SAM" id="MobiDB-lite"/>
    </source>
</evidence>
<feature type="compositionally biased region" description="Low complexity" evidence="1">
    <location>
        <begin position="215"/>
        <end position="229"/>
    </location>
</feature>
<protein>
    <submittedName>
        <fullName evidence="2">Uncharacterized protein</fullName>
    </submittedName>
</protein>
<dbReference type="EMBL" id="MNUE01000001">
    <property type="protein sequence ID" value="OJD40194.1"/>
    <property type="molecule type" value="Genomic_DNA"/>
</dbReference>
<organism evidence="2 3">
    <name type="scientific">Diplodia corticola</name>
    <dbReference type="NCBI Taxonomy" id="236234"/>
    <lineage>
        <taxon>Eukaryota</taxon>
        <taxon>Fungi</taxon>
        <taxon>Dikarya</taxon>
        <taxon>Ascomycota</taxon>
        <taxon>Pezizomycotina</taxon>
        <taxon>Dothideomycetes</taxon>
        <taxon>Dothideomycetes incertae sedis</taxon>
        <taxon>Botryosphaeriales</taxon>
        <taxon>Botryosphaeriaceae</taxon>
        <taxon>Diplodia</taxon>
    </lineage>
</organism>
<feature type="compositionally biased region" description="Polar residues" evidence="1">
    <location>
        <begin position="244"/>
        <end position="253"/>
    </location>
</feature>
<proteinExistence type="predicted"/>
<name>A0A1J9RJK8_9PEZI</name>
<feature type="compositionally biased region" description="Gly residues" evidence="1">
    <location>
        <begin position="149"/>
        <end position="171"/>
    </location>
</feature>
<comment type="caution">
    <text evidence="2">The sequence shown here is derived from an EMBL/GenBank/DDBJ whole genome shotgun (WGS) entry which is preliminary data.</text>
</comment>
<dbReference type="RefSeq" id="XP_020135037.1">
    <property type="nucleotide sequence ID" value="XM_020269834.1"/>
</dbReference>
<keyword evidence="3" id="KW-1185">Reference proteome</keyword>
<feature type="compositionally biased region" description="Polar residues" evidence="1">
    <location>
        <begin position="56"/>
        <end position="75"/>
    </location>
</feature>
<feature type="region of interest" description="Disordered" evidence="1">
    <location>
        <begin position="1"/>
        <end position="76"/>
    </location>
</feature>
<accession>A0A1J9RJK8</accession>
<sequence length="389" mass="39295">MSHERPSQSHTSPSPSPSPSPTPSYSHSHSHSHSLALAPTPAPSRNPSLFPGAENSPASFLMTSAQNGGRNNNTAAAPHLTAAQPGRHFATNAEYMNALAAAAQASLQSAPSSPGADLPIARGGKRGSVYGLGGGVGVGLGIGGGGAEGGAGGGGGEGEGKDGAGGAGVGLGVLPERLEGLRVGGGGDDEGGEEEERRGENGWKSTEGGGGLVGEDGAPQQQQGQQQQQFGDANVMRGSFLDIDSSTPVTTPGSCAPAADYLGGALGLREENRSGGGGPVSSAAARGLDEMEVEKGGDEMEGEYEGFTDPFARARAGVSVAKGEGLVSQAGAMMNGQREQERPPPQPAQERAAHGRQQSWSQQDLRHEMTARLSKDQPLQGYESTSDMQ</sequence>
<evidence type="ECO:0000313" key="3">
    <source>
        <dbReference type="Proteomes" id="UP000183809"/>
    </source>
</evidence>
<evidence type="ECO:0000313" key="2">
    <source>
        <dbReference type="EMBL" id="OJD40194.1"/>
    </source>
</evidence>
<gene>
    <name evidence="2" type="ORF">BKCO1_1000437</name>
</gene>
<reference evidence="2 3" key="1">
    <citation type="submission" date="2016-10" db="EMBL/GenBank/DDBJ databases">
        <title>Proteomics and genomics reveal pathogen-plant mechanisms compatible with a hemibiotrophic lifestyle of Diplodia corticola.</title>
        <authorList>
            <person name="Fernandes I."/>
            <person name="De Jonge R."/>
            <person name="Van De Peer Y."/>
            <person name="Devreese B."/>
            <person name="Alves A."/>
            <person name="Esteves A.C."/>
        </authorList>
    </citation>
    <scope>NUCLEOTIDE SEQUENCE [LARGE SCALE GENOMIC DNA]</scope>
    <source>
        <strain evidence="2 3">CBS 112549</strain>
    </source>
</reference>
<dbReference type="OrthoDB" id="10662863at2759"/>